<sequence>MPVALTYPGVYIQEIPSGSRSISGAATSIAAFVGRFSRGPLNTPVRMFHVGDFDTHLGGVHTDSEVSYSVSQFFTNGGGESIAVRIGGGTNGSASVQSWNGGTTLVFNAGRQFQGQSVTDPGGWNNHIRIDIDYLTSDPTSLFNLSVTEIRHVDGLEVPVRNETYRNVSMVSTHTRFVQNVVNDDSVLVQIPNFVGTDMPAPSGFYSDVQDPLQYAGVAANNTLQIDLGNGVHNVDVDATTPPTTAAGAALMLQNAIRDTRPADPLWAQCLVVVRGDRLAIFSGRNSTQYRAGQVISIAESAGDFGTVMGLVGAGARANVQQYAMNTAAPAGFQSAATAGAAEDLSLLSNAQQAAQFRGNRNARTGIYALEDVDIFNLLLIPEASDLNSGNVADMSSVISPAIAYCEEQRAFMLIDPPENVNSAEEAIEWLDEVAGAGLRHRNTAAYYPRVQVPDPNNDNRLRTIAPSGTVAGVYARRDSEAGIWTAAAGITASLRNVISFNHNLTNNEIGQLNPIGLNCLRNGGISGNIVWGARTLRGANELASEWTYVPVRRTALFIEESLFRGLQWSLFMPNDEPLWSEIRIAVTSFMQGLFRQGAFQGSAPEQAYLVKCDAETTTQADIDAGIVNVLVGFAPLKPAEFVVVSLQLMNNSGS</sequence>
<dbReference type="AlphaFoldDB" id="A0A128F4K6"/>
<evidence type="ECO:0000313" key="4">
    <source>
        <dbReference type="Proteomes" id="UP000071641"/>
    </source>
</evidence>
<feature type="domain" description="Tail sheath protein C-terminal" evidence="2">
    <location>
        <begin position="545"/>
        <end position="648"/>
    </location>
</feature>
<dbReference type="EMBL" id="FIZX01000002">
    <property type="protein sequence ID" value="CZF81722.1"/>
    <property type="molecule type" value="Genomic_DNA"/>
</dbReference>
<protein>
    <submittedName>
        <fullName evidence="3">Phage tail sheath protein</fullName>
    </submittedName>
</protein>
<dbReference type="RefSeq" id="WP_062663863.1">
    <property type="nucleotide sequence ID" value="NZ_FIZX01000002.1"/>
</dbReference>
<dbReference type="Gene3D" id="3.40.50.11780">
    <property type="match status" value="2"/>
</dbReference>
<dbReference type="Pfam" id="PF17482">
    <property type="entry name" value="Phage_sheath_1C"/>
    <property type="match status" value="1"/>
</dbReference>
<gene>
    <name evidence="3" type="ORF">GCE9029_02784</name>
</gene>
<dbReference type="Proteomes" id="UP000071641">
    <property type="component" value="Unassembled WGS sequence"/>
</dbReference>
<organism evidence="3 4">
    <name type="scientific">Grimontia celer</name>
    <dbReference type="NCBI Taxonomy" id="1796497"/>
    <lineage>
        <taxon>Bacteria</taxon>
        <taxon>Pseudomonadati</taxon>
        <taxon>Pseudomonadota</taxon>
        <taxon>Gammaproteobacteria</taxon>
        <taxon>Vibrionales</taxon>
        <taxon>Vibrionaceae</taxon>
        <taxon>Grimontia</taxon>
    </lineage>
</organism>
<keyword evidence="4" id="KW-1185">Reference proteome</keyword>
<dbReference type="InterPro" id="IPR052042">
    <property type="entry name" value="Tail_sheath_structural"/>
</dbReference>
<accession>A0A128F4K6</accession>
<name>A0A128F4K6_9GAMM</name>
<dbReference type="InterPro" id="IPR020287">
    <property type="entry name" value="Tail_sheath_C"/>
</dbReference>
<evidence type="ECO:0000256" key="1">
    <source>
        <dbReference type="ARBA" id="ARBA00008005"/>
    </source>
</evidence>
<evidence type="ECO:0000313" key="3">
    <source>
        <dbReference type="EMBL" id="CZF81722.1"/>
    </source>
</evidence>
<evidence type="ECO:0000259" key="2">
    <source>
        <dbReference type="Pfam" id="PF17482"/>
    </source>
</evidence>
<dbReference type="STRING" id="1796497.GCE9029_02784"/>
<comment type="similarity">
    <text evidence="1">Belongs to the myoviridae tail sheath protein family.</text>
</comment>
<proteinExistence type="inferred from homology"/>
<dbReference type="PANTHER" id="PTHR35861">
    <property type="match status" value="1"/>
</dbReference>
<dbReference type="OrthoDB" id="9767864at2"/>
<dbReference type="PANTHER" id="PTHR35861:SF1">
    <property type="entry name" value="PHAGE TAIL SHEATH PROTEIN"/>
    <property type="match status" value="1"/>
</dbReference>
<reference evidence="4" key="1">
    <citation type="submission" date="2016-02" db="EMBL/GenBank/DDBJ databases">
        <authorList>
            <person name="Rodrigo-Torres Lidia"/>
            <person name="Arahal R.David."/>
        </authorList>
    </citation>
    <scope>NUCLEOTIDE SEQUENCE [LARGE SCALE GENOMIC DNA]</scope>
    <source>
        <strain evidence="4">CECT 9029</strain>
    </source>
</reference>